<comment type="caution">
    <text evidence="2">The sequence shown here is derived from an EMBL/GenBank/DDBJ whole genome shotgun (WGS) entry which is preliminary data.</text>
</comment>
<reference evidence="3" key="1">
    <citation type="submission" date="2019-06" db="EMBL/GenBank/DDBJ databases">
        <authorList>
            <person name="Broberg M."/>
        </authorList>
    </citation>
    <scope>NUCLEOTIDE SEQUENCE [LARGE SCALE GENOMIC DNA]</scope>
</reference>
<dbReference type="AlphaFoldDB" id="A0A9P0ET67"/>
<evidence type="ECO:0000256" key="1">
    <source>
        <dbReference type="SAM" id="MobiDB-lite"/>
    </source>
</evidence>
<evidence type="ECO:0000313" key="3">
    <source>
        <dbReference type="Proteomes" id="UP000775872"/>
    </source>
</evidence>
<proteinExistence type="predicted"/>
<dbReference type="OrthoDB" id="5146986at2759"/>
<name>A0A9P0ET67_9HYPO</name>
<accession>A0A9P0ET67</accession>
<organism evidence="2 3">
    <name type="scientific">Clonostachys solani</name>
    <dbReference type="NCBI Taxonomy" id="160281"/>
    <lineage>
        <taxon>Eukaryota</taxon>
        <taxon>Fungi</taxon>
        <taxon>Dikarya</taxon>
        <taxon>Ascomycota</taxon>
        <taxon>Pezizomycotina</taxon>
        <taxon>Sordariomycetes</taxon>
        <taxon>Hypocreomycetidae</taxon>
        <taxon>Hypocreales</taxon>
        <taxon>Bionectriaceae</taxon>
        <taxon>Clonostachys</taxon>
    </lineage>
</organism>
<protein>
    <submittedName>
        <fullName evidence="2">Uncharacterized protein</fullName>
    </submittedName>
</protein>
<dbReference type="EMBL" id="CABFOC020000082">
    <property type="protein sequence ID" value="CAH0058598.1"/>
    <property type="molecule type" value="Genomic_DNA"/>
</dbReference>
<reference evidence="2 3" key="2">
    <citation type="submission" date="2021-10" db="EMBL/GenBank/DDBJ databases">
        <authorList>
            <person name="Piombo E."/>
        </authorList>
    </citation>
    <scope>NUCLEOTIDE SEQUENCE [LARGE SCALE GENOMIC DNA]</scope>
</reference>
<gene>
    <name evidence="2" type="ORF">CSOL1703_00009082</name>
</gene>
<sequence length="1167" mass="122531">MTYPVVEVLAIGRGLDYSAPDTEVAKALPLLSLKRVSLQEWLHDLQDLFFLDACSVELVQALAVIAATEVHVVRAVGLTDEGDLSKPRASATVGATGHAHDNGVLAKTIVLKARLQLGDEDGQVTLRLSHGKTASGESNTGGRAETETGEGDVVKLVLLQQLLHGGEVLVSNIAEDDMLVTGQTEFTLVDLGNLPETSLHLELRSIFNTTVLDEQGEVVQAGLVLDPAEGVDVALELERTRSTELLAPELFNLATVHIDRHIVDGVLETSVLAVLTVTVIALDKHNLLADNVSILHRDETEHSTGLGVGLLVVVGSTHTTTSKNVETSKATVFALDSNQTDIVCVHIGIIVRRNSDGDLELSGEVGGTVEGLKVLDSVAGNLSLLVIVICEPNFVRAAHDVSVDITAGGNSGHQSTVDGLHGRLELALDHTVELEGLASSKLHRLVSEGVGDVVHLDPLQRSRNTTRKTASNHEGVGRLQALGLALITNITVILHVGTMELGELAVSCGNGASGRVVQSLNDGTTEVVGGQLDILVGDWGRLIGKTIDVVHAKGLPNLGLPVSIAGLVTIRILVITKAYIGQVLTAEISQKTVQILGGLVVEDPVFLARPVVAVTQTEDGVVHGSEVQIGAVLDSIPEWQTVLWELTLTSSGGDKDNVLLRGEVLKRIVFHSQDSSLEATSTSPVAETLGNVGSVTVVRGEQDGKRSPEEAFKQLGVCILSLALLLSSNFSSEVLGQTGSKLRLLLHQLSELVVSGKECLEFLLDQLRVKREVGLALLLVLGVPSVQRPVTGIDSLLGLLENCKGRVTLSKVSQDDRGTVELVGLHQGLENLGVRAVDGSRGDIDVAEVHGVQTNVLLTALGIGGGLLGVGGRVDDEHVDVLSGSQNMVDTRVSEIVGPSIGTSQPERLLTEQALVGKELLGQGRTVGLKTGDDIELGWSISDKLLAGSGGLGLRNESGAELLASQQGTETEFGAGCDCCRDTSVLRLQSVCDVGPTAEELVQNLSVCGLKSGDLNTVLSLLFRSVPDANLEVLDGLVGGQVLEDTSEGLANDCRVHIAQLVANNVLNATRAALNRGQDIDQERSPLRGLAADLLQDGNPLDRLGQGIDKVGANPGPVESRGQDTSLGEDLVTLGVIKGFTKGPNISAKDEKAVGSISRARVLKGAV</sequence>
<keyword evidence="3" id="KW-1185">Reference proteome</keyword>
<dbReference type="Proteomes" id="UP000775872">
    <property type="component" value="Unassembled WGS sequence"/>
</dbReference>
<feature type="region of interest" description="Disordered" evidence="1">
    <location>
        <begin position="129"/>
        <end position="148"/>
    </location>
</feature>
<evidence type="ECO:0000313" key="2">
    <source>
        <dbReference type="EMBL" id="CAH0058598.1"/>
    </source>
</evidence>